<protein>
    <submittedName>
        <fullName evidence="1">Uncharacterized protein</fullName>
    </submittedName>
</protein>
<comment type="caution">
    <text evidence="1">The sequence shown here is derived from an EMBL/GenBank/DDBJ whole genome shotgun (WGS) entry which is preliminary data.</text>
</comment>
<dbReference type="EMBL" id="VSRR010097653">
    <property type="protein sequence ID" value="MPC94210.1"/>
    <property type="molecule type" value="Genomic_DNA"/>
</dbReference>
<gene>
    <name evidence="1" type="ORF">E2C01_089366</name>
</gene>
<organism evidence="1 2">
    <name type="scientific">Portunus trituberculatus</name>
    <name type="common">Swimming crab</name>
    <name type="synonym">Neptunus trituberculatus</name>
    <dbReference type="NCBI Taxonomy" id="210409"/>
    <lineage>
        <taxon>Eukaryota</taxon>
        <taxon>Metazoa</taxon>
        <taxon>Ecdysozoa</taxon>
        <taxon>Arthropoda</taxon>
        <taxon>Crustacea</taxon>
        <taxon>Multicrustacea</taxon>
        <taxon>Malacostraca</taxon>
        <taxon>Eumalacostraca</taxon>
        <taxon>Eucarida</taxon>
        <taxon>Decapoda</taxon>
        <taxon>Pleocyemata</taxon>
        <taxon>Brachyura</taxon>
        <taxon>Eubrachyura</taxon>
        <taxon>Portunoidea</taxon>
        <taxon>Portunidae</taxon>
        <taxon>Portuninae</taxon>
        <taxon>Portunus</taxon>
    </lineage>
</organism>
<accession>A0A5B7JBR5</accession>
<dbReference type="AlphaFoldDB" id="A0A5B7JBR5"/>
<keyword evidence="2" id="KW-1185">Reference proteome</keyword>
<dbReference type="Proteomes" id="UP000324222">
    <property type="component" value="Unassembled WGS sequence"/>
</dbReference>
<evidence type="ECO:0000313" key="2">
    <source>
        <dbReference type="Proteomes" id="UP000324222"/>
    </source>
</evidence>
<evidence type="ECO:0000313" key="1">
    <source>
        <dbReference type="EMBL" id="MPC94210.1"/>
    </source>
</evidence>
<reference evidence="1 2" key="1">
    <citation type="submission" date="2019-05" db="EMBL/GenBank/DDBJ databases">
        <title>Another draft genome of Portunus trituberculatus and its Hox gene families provides insights of decapod evolution.</title>
        <authorList>
            <person name="Jeong J.-H."/>
            <person name="Song I."/>
            <person name="Kim S."/>
            <person name="Choi T."/>
            <person name="Kim D."/>
            <person name="Ryu S."/>
            <person name="Kim W."/>
        </authorList>
    </citation>
    <scope>NUCLEOTIDE SEQUENCE [LARGE SCALE GENOMIC DNA]</scope>
    <source>
        <tissue evidence="1">Muscle</tissue>
    </source>
</reference>
<sequence length="90" mass="10198">MRIRGTKTKDGHLQFKQFRWRLKWERGRHETKSSRINSNSSEKLCSRGGVRGGASLILSRATAAALTPRPPASGIPDVIERAVCFYWSLR</sequence>
<name>A0A5B7JBR5_PORTR</name>
<proteinExistence type="predicted"/>